<keyword evidence="3" id="KW-1185">Reference proteome</keyword>
<evidence type="ECO:0000256" key="1">
    <source>
        <dbReference type="SAM" id="MobiDB-lite"/>
    </source>
</evidence>
<accession>A0A4Z1T192</accession>
<proteinExistence type="predicted"/>
<gene>
    <name evidence="2" type="ORF">GMRT_25350</name>
</gene>
<reference evidence="2 3" key="1">
    <citation type="submission" date="2019-05" db="EMBL/GenBank/DDBJ databases">
        <title>The compact genome of Giardia muris reveals important steps in the evolution of intestinal protozoan parasites.</title>
        <authorList>
            <person name="Xu F."/>
            <person name="Jimenez-Gonzalez A."/>
            <person name="Einarsson E."/>
            <person name="Astvaldsson A."/>
            <person name="Peirasmaki D."/>
            <person name="Eckmann L."/>
            <person name="Andersson J.O."/>
            <person name="Svard S.G."/>
            <person name="Jerlstrom-Hultqvist J."/>
        </authorList>
    </citation>
    <scope>NUCLEOTIDE SEQUENCE [LARGE SCALE GENOMIC DNA]</scope>
    <source>
        <strain evidence="2 3">Roberts-Thomson</strain>
    </source>
</reference>
<organism evidence="2 3">
    <name type="scientific">Giardia muris</name>
    <dbReference type="NCBI Taxonomy" id="5742"/>
    <lineage>
        <taxon>Eukaryota</taxon>
        <taxon>Metamonada</taxon>
        <taxon>Diplomonadida</taxon>
        <taxon>Hexamitidae</taxon>
        <taxon>Giardiinae</taxon>
        <taxon>Giardia</taxon>
    </lineage>
</organism>
<feature type="region of interest" description="Disordered" evidence="1">
    <location>
        <begin position="59"/>
        <end position="89"/>
    </location>
</feature>
<name>A0A4Z1T192_GIAMU</name>
<sequence>MGSGLGLEAWLHMCHPTSFLGCRPGHVWCYPAAGSVLLLGSLGEELDRTRQLDDEAGMLSTGSLSSSIGQGEVRGRDRTSISSSSYMQGRKGPAWMKMSIDEHVHWRPRGRQSTTTPAAQMRTLVSEAPRVRMIFDRAISSPSGRQPREPMAYTCPVNGWCGSASIRRASYGTIHVDQRPDADWCMTSKRTVLEVSVSKALINDPIVRHWMDDRIVIIKPRRRRPDGIVVEPNASTLM</sequence>
<feature type="compositionally biased region" description="Polar residues" evidence="1">
    <location>
        <begin position="60"/>
        <end position="69"/>
    </location>
</feature>
<evidence type="ECO:0000313" key="2">
    <source>
        <dbReference type="EMBL" id="TNJ26101.1"/>
    </source>
</evidence>
<dbReference type="VEuPathDB" id="GiardiaDB:GMRT_25350"/>
<dbReference type="AlphaFoldDB" id="A0A4Z1T192"/>
<evidence type="ECO:0000313" key="3">
    <source>
        <dbReference type="Proteomes" id="UP000315496"/>
    </source>
</evidence>
<dbReference type="Proteomes" id="UP000315496">
    <property type="component" value="Unassembled WGS sequence"/>
</dbReference>
<dbReference type="EMBL" id="VDLU01000055">
    <property type="protein sequence ID" value="TNJ26101.1"/>
    <property type="molecule type" value="Genomic_DNA"/>
</dbReference>
<comment type="caution">
    <text evidence="2">The sequence shown here is derived from an EMBL/GenBank/DDBJ whole genome shotgun (WGS) entry which is preliminary data.</text>
</comment>
<protein>
    <submittedName>
        <fullName evidence="2">Putative Replication-associated protein REP1</fullName>
    </submittedName>
</protein>